<dbReference type="SMART" id="SM01091">
    <property type="entry name" value="CorC_HlyC"/>
    <property type="match status" value="1"/>
</dbReference>
<dbReference type="InterPro" id="IPR002550">
    <property type="entry name" value="CNNM"/>
</dbReference>
<dbReference type="Pfam" id="PF00571">
    <property type="entry name" value="CBS"/>
    <property type="match status" value="2"/>
</dbReference>
<dbReference type="GO" id="GO:0005886">
    <property type="term" value="C:plasma membrane"/>
    <property type="evidence" value="ECO:0007669"/>
    <property type="project" value="UniProtKB-SubCell"/>
</dbReference>
<gene>
    <name evidence="14" type="ORF">ENO59_10715</name>
</gene>
<evidence type="ECO:0000256" key="5">
    <source>
        <dbReference type="ARBA" id="ARBA00022737"/>
    </source>
</evidence>
<comment type="subcellular location">
    <subcellularLocation>
        <location evidence="1">Cell membrane</location>
        <topology evidence="1">Multi-pass membrane protein</topology>
    </subcellularLocation>
</comment>
<feature type="transmembrane region" description="Helical" evidence="11">
    <location>
        <begin position="55"/>
        <end position="75"/>
    </location>
</feature>
<keyword evidence="8 10" id="KW-0472">Membrane</keyword>
<dbReference type="InterPro" id="IPR046342">
    <property type="entry name" value="CBS_dom_sf"/>
</dbReference>
<dbReference type="InterPro" id="IPR005170">
    <property type="entry name" value="Transptr-assoc_dom"/>
</dbReference>
<evidence type="ECO:0000256" key="3">
    <source>
        <dbReference type="ARBA" id="ARBA00022475"/>
    </source>
</evidence>
<protein>
    <submittedName>
        <fullName evidence="14">HlyC/CorC family transporter</fullName>
    </submittedName>
</protein>
<evidence type="ECO:0000256" key="11">
    <source>
        <dbReference type="SAM" id="Phobius"/>
    </source>
</evidence>
<evidence type="ECO:0000256" key="4">
    <source>
        <dbReference type="ARBA" id="ARBA00022692"/>
    </source>
</evidence>
<dbReference type="PROSITE" id="PS51371">
    <property type="entry name" value="CBS"/>
    <property type="match status" value="1"/>
</dbReference>
<dbReference type="PANTHER" id="PTHR22777:SF32">
    <property type="entry name" value="UPF0053 INNER MEMBRANE PROTEIN YFJD"/>
    <property type="match status" value="1"/>
</dbReference>
<dbReference type="InterPro" id="IPR016169">
    <property type="entry name" value="FAD-bd_PCMH_sub2"/>
</dbReference>
<dbReference type="EMBL" id="DSGB01000006">
    <property type="protein sequence ID" value="HER96960.1"/>
    <property type="molecule type" value="Genomic_DNA"/>
</dbReference>
<evidence type="ECO:0000256" key="8">
    <source>
        <dbReference type="ARBA" id="ARBA00023136"/>
    </source>
</evidence>
<dbReference type="CDD" id="cd04590">
    <property type="entry name" value="CBS_pair_CorC_HlyC_assoc"/>
    <property type="match status" value="1"/>
</dbReference>
<comment type="caution">
    <text evidence="14">The sequence shown here is derived from an EMBL/GenBank/DDBJ whole genome shotgun (WGS) entry which is preliminary data.</text>
</comment>
<evidence type="ECO:0000256" key="6">
    <source>
        <dbReference type="ARBA" id="ARBA00022989"/>
    </source>
</evidence>
<dbReference type="Gene3D" id="3.30.465.10">
    <property type="match status" value="1"/>
</dbReference>
<organism evidence="14">
    <name type="scientific">Rhodothermus marinus</name>
    <name type="common">Rhodothermus obamensis</name>
    <dbReference type="NCBI Taxonomy" id="29549"/>
    <lineage>
        <taxon>Bacteria</taxon>
        <taxon>Pseudomonadati</taxon>
        <taxon>Rhodothermota</taxon>
        <taxon>Rhodothermia</taxon>
        <taxon>Rhodothermales</taxon>
        <taxon>Rhodothermaceae</taxon>
        <taxon>Rhodothermus</taxon>
    </lineage>
</organism>
<dbReference type="SUPFAM" id="SSF56176">
    <property type="entry name" value="FAD-binding/transporter-associated domain-like"/>
    <property type="match status" value="1"/>
</dbReference>
<dbReference type="InterPro" id="IPR000644">
    <property type="entry name" value="CBS_dom"/>
</dbReference>
<feature type="domain" description="CBS" evidence="12">
    <location>
        <begin position="276"/>
        <end position="333"/>
    </location>
</feature>
<feature type="transmembrane region" description="Helical" evidence="11">
    <location>
        <begin position="96"/>
        <end position="121"/>
    </location>
</feature>
<dbReference type="FunFam" id="3.10.580.10:FF:000002">
    <property type="entry name" value="Magnesium/cobalt efflux protein CorC"/>
    <property type="match status" value="1"/>
</dbReference>
<evidence type="ECO:0000259" key="12">
    <source>
        <dbReference type="PROSITE" id="PS51371"/>
    </source>
</evidence>
<evidence type="ECO:0000313" key="14">
    <source>
        <dbReference type="EMBL" id="HER96960.1"/>
    </source>
</evidence>
<dbReference type="InterPro" id="IPR036318">
    <property type="entry name" value="FAD-bd_PCMH-like_sf"/>
</dbReference>
<evidence type="ECO:0000256" key="1">
    <source>
        <dbReference type="ARBA" id="ARBA00004651"/>
    </source>
</evidence>
<dbReference type="Pfam" id="PF01595">
    <property type="entry name" value="CNNM"/>
    <property type="match status" value="1"/>
</dbReference>
<comment type="similarity">
    <text evidence="2">Belongs to the UPF0053 family.</text>
</comment>
<proteinExistence type="inferred from homology"/>
<keyword evidence="4 10" id="KW-0812">Transmembrane</keyword>
<keyword evidence="3" id="KW-1003">Cell membrane</keyword>
<dbReference type="SUPFAM" id="SSF54631">
    <property type="entry name" value="CBS-domain pair"/>
    <property type="match status" value="1"/>
</dbReference>
<evidence type="ECO:0000256" key="9">
    <source>
        <dbReference type="PROSITE-ProRule" id="PRU00703"/>
    </source>
</evidence>
<dbReference type="AlphaFoldDB" id="A0A7V2B276"/>
<name>A0A7V2B276_RHOMR</name>
<keyword evidence="5" id="KW-0677">Repeat</keyword>
<dbReference type="Gene3D" id="3.10.580.10">
    <property type="entry name" value="CBS-domain"/>
    <property type="match status" value="1"/>
</dbReference>
<keyword evidence="6 10" id="KW-1133">Transmembrane helix</keyword>
<sequence>MSLLWLIGALLLAAFFTATEAALTAANRLRLEVIARQGSRSAQIARALLERPARVLTTTLAGLVLAQVLFALGLSEPLLARTTQAMTTWTQVVGTVLLLGLLVLLGGMAFFLGGILLPMAVAREQANRLAQPMAGLLNVARYVLAPLIGPARWLSERLARRLSVSADTVTLLMQRDWERRVQELEAESAPTRDLDETESRLLANALAFESLRVRDCMVPRTDIVAIEEKTDLETLRQQFIESGYSKLPVYREHIDQIVGVVFAYDLFLEPRSLAEMLRPIRFVPESKPAHLLLKEFLRTNTSIAIVIDEYGGTAGLVTREDLLEELLGDIQDEYDEEEDEEYLLRRLDERTFVVSGRVEIEELREAGITLPEGNYDTVAGYLLEHLATIPAPQEEYELDGYRFTILKATPNRIELVRITRL</sequence>
<reference evidence="14" key="1">
    <citation type="journal article" date="2020" name="mSystems">
        <title>Genome- and Community-Level Interaction Insights into Carbon Utilization and Element Cycling Functions of Hydrothermarchaeota in Hydrothermal Sediment.</title>
        <authorList>
            <person name="Zhou Z."/>
            <person name="Liu Y."/>
            <person name="Xu W."/>
            <person name="Pan J."/>
            <person name="Luo Z.H."/>
            <person name="Li M."/>
        </authorList>
    </citation>
    <scope>NUCLEOTIDE SEQUENCE [LARGE SCALE GENOMIC DNA]</scope>
    <source>
        <strain evidence="14">SpSt-143</strain>
    </source>
</reference>
<accession>A0A7V2B276</accession>
<evidence type="ECO:0000256" key="2">
    <source>
        <dbReference type="ARBA" id="ARBA00006337"/>
    </source>
</evidence>
<dbReference type="PROSITE" id="PS51846">
    <property type="entry name" value="CNNM"/>
    <property type="match status" value="1"/>
</dbReference>
<evidence type="ECO:0000259" key="13">
    <source>
        <dbReference type="PROSITE" id="PS51846"/>
    </source>
</evidence>
<feature type="domain" description="CNNM transmembrane" evidence="13">
    <location>
        <begin position="1"/>
        <end position="198"/>
    </location>
</feature>
<dbReference type="InterPro" id="IPR044751">
    <property type="entry name" value="Ion_transp-like_CBS"/>
</dbReference>
<evidence type="ECO:0000256" key="10">
    <source>
        <dbReference type="PROSITE-ProRule" id="PRU01193"/>
    </source>
</evidence>
<keyword evidence="7 9" id="KW-0129">CBS domain</keyword>
<evidence type="ECO:0000256" key="7">
    <source>
        <dbReference type="ARBA" id="ARBA00023122"/>
    </source>
</evidence>
<dbReference type="PANTHER" id="PTHR22777">
    <property type="entry name" value="HEMOLYSIN-RELATED"/>
    <property type="match status" value="1"/>
</dbReference>
<dbReference type="GO" id="GO:0050660">
    <property type="term" value="F:flavin adenine dinucleotide binding"/>
    <property type="evidence" value="ECO:0007669"/>
    <property type="project" value="InterPro"/>
</dbReference>
<dbReference type="Pfam" id="PF03471">
    <property type="entry name" value="CorC_HlyC"/>
    <property type="match status" value="1"/>
</dbReference>